<evidence type="ECO:0000313" key="2">
    <source>
        <dbReference type="Proteomes" id="UP001234202"/>
    </source>
</evidence>
<proteinExistence type="predicted"/>
<dbReference type="EMBL" id="JASBWV010000031">
    <property type="protein sequence ID" value="KAJ9117694.1"/>
    <property type="molecule type" value="Genomic_DNA"/>
</dbReference>
<sequence>MTLLLRYLQPPERPGGPARLLIPATALRELVDAGVLDRGILRSLASRPGGMLSEGFGIVGCWTDGLIRAVLGGDDDDDDGGSDDDDDDDDDDDGIGGNPFFNRRRRPPQRSQLARNGRLKGWHWFPLEREGNKIGRALARSGEFGKAGWPGAALRSGVAGGEHQVSGKTLSASSARCGEPGESALVTSPVAATGSMRLPATGSATLAVSPTSPTARRRASSVSSVKSVLTGAQERIKGIKKDVAGRGKWVNGMVGFGRGWGRGVWGRSGFEEWNRECLPNTNGTIVATYDAPPYIGQYSHDYSFFYTANQAFQLDLYSTQVAPRKRPEETAGAGPRPGVRTRRRAFYDFGDDDDDEPRNDHSIHKIKTVQGVYGQWTVTDADLSRDNEWMIYSSITPHVHLLRTAEHDDEHTLLDFAATGASARRDGRHWGSGGNFGIWSIRFSADQREIVAGASSGQIMVYDVESRQRILNVYGHDDDVNGVCFADESSTNVLVSASDDGYLKVWDRRSLASKEPSGVLCGHTEGITHCSPKGDGRYVISNGKDQALRLWDLRQMRSQRDIIHDESASIRPIESTGGQYIYTGGSNGIIYIYALDGRVVQVLDRTKAQPLKTPDGMYTDPSAPNPAPEFDPDPHGNDTCTVRDVSWNGLEPSMISTAWSRDRRGGDLAIHQWKGLGKGGLNRLEDWVEMNEANEQGKISIGMSTLAPRIVRQTIAHTCRIADGAPRSLEAGAKRCRMRSSSGMVLCCSHLAPRPSVGTRAYVTQATQTTQVEPTDLQTTYAASLLTEFAQRRHVDVSPILKSLRVEENEVLQLVQQLRSARRRGRDGAAALKTLFEKTVRILDSLNALEEPVRTLALRDPNTSSNGAALRQIRSTVHRAALRAFVDHSQGLPFARQLLHRMWDDARGHACVGNPDSDVLGMMVKKFRYAEENGLVWRLDDNDGSETTHGAAFQTFLGSVLSELKDLQEDIFTLIMDIHVDSGMSIESLKELINKCMRFSQSEWNGRWTPAAFHALMQAYRRDGDVRGCIDTYRAFRETMRAATGDDAWNRRNFSTASWPYEAVLTACLEARALGVRKDRYRPRKDMPEVVWRDIQADGVVPPARLLAYLIKLAVQGKDLKAAHRLWGIFFPLVNTDEDKRHRMISHPDMDCYTQYFKLVRQQPVAGGDIVPLRPLVRQLLESRVTAGQKRSSVRALWTRVLETSLSAPYYDLPLALWILGRFNSSDTEADGKGLAIDALVIDIAAERLINYWKSKPRGTRWTRQVMGAEGLALYLERDRGAGAGEERRKRMPLGVRRRDARSRGATGDDWDMIGRRLERLAAEGADGDVTEGGSGGANEGKEGVVYLPLAKPFARWETLTQENSNKVFQPKIFKSNSNNNNDDVNGQAETGSSRAVLERFHHGLKKMMALCIAAKPRVGINVWIEQAREVMDSRGKSGGGRVRM</sequence>
<evidence type="ECO:0000313" key="1">
    <source>
        <dbReference type="EMBL" id="KAJ9117694.1"/>
    </source>
</evidence>
<dbReference type="Proteomes" id="UP001234202">
    <property type="component" value="Unassembled WGS sequence"/>
</dbReference>
<gene>
    <name evidence="1" type="ORF">QFC24_006408</name>
</gene>
<organism evidence="1 2">
    <name type="scientific">Naganishia onofrii</name>
    <dbReference type="NCBI Taxonomy" id="1851511"/>
    <lineage>
        <taxon>Eukaryota</taxon>
        <taxon>Fungi</taxon>
        <taxon>Dikarya</taxon>
        <taxon>Basidiomycota</taxon>
        <taxon>Agaricomycotina</taxon>
        <taxon>Tremellomycetes</taxon>
        <taxon>Filobasidiales</taxon>
        <taxon>Filobasidiaceae</taxon>
        <taxon>Naganishia</taxon>
    </lineage>
</organism>
<name>A0ACC2X2R0_9TREE</name>
<accession>A0ACC2X2R0</accession>
<protein>
    <submittedName>
        <fullName evidence="1">Uncharacterized protein</fullName>
    </submittedName>
</protein>
<reference evidence="1" key="1">
    <citation type="submission" date="2023-04" db="EMBL/GenBank/DDBJ databases">
        <title>Draft Genome sequencing of Naganishia species isolated from polar environments using Oxford Nanopore Technology.</title>
        <authorList>
            <person name="Leo P."/>
            <person name="Venkateswaran K."/>
        </authorList>
    </citation>
    <scope>NUCLEOTIDE SEQUENCE</scope>
    <source>
        <strain evidence="1">DBVPG 5303</strain>
    </source>
</reference>
<keyword evidence="2" id="KW-1185">Reference proteome</keyword>
<comment type="caution">
    <text evidence="1">The sequence shown here is derived from an EMBL/GenBank/DDBJ whole genome shotgun (WGS) entry which is preliminary data.</text>
</comment>